<evidence type="ECO:0000256" key="7">
    <source>
        <dbReference type="SAM" id="Phobius"/>
    </source>
</evidence>
<evidence type="ECO:0000313" key="11">
    <source>
        <dbReference type="Proteomes" id="UP000594260"/>
    </source>
</evidence>
<evidence type="ECO:0000256" key="3">
    <source>
        <dbReference type="ARBA" id="ARBA00022692"/>
    </source>
</evidence>
<dbReference type="AlphaFoldDB" id="A0A7M7KCG2"/>
<dbReference type="OrthoDB" id="10250728at2759"/>
<dbReference type="InParanoid" id="A0A7M7KCG2"/>
<dbReference type="Pfam" id="PF23122">
    <property type="entry name" value="C2_ITFG1"/>
    <property type="match status" value="1"/>
</dbReference>
<dbReference type="InterPro" id="IPR028994">
    <property type="entry name" value="Integrin_alpha_N"/>
</dbReference>
<keyword evidence="6" id="KW-0325">Glycoprotein</keyword>
<name>A0A7M7KCG2_VARDE</name>
<accession>A0A7M7KCG2</accession>
<dbReference type="InterPro" id="IPR024881">
    <property type="entry name" value="Tip"/>
</dbReference>
<sequence length="621" mass="69798">MLMRSFSLKMLGALLIFVPLMSHFSDGVRDSFVNVGNRTFFNRSGYLAAFADFNSDKLIDVFVLVAPDSPSKGFRSLEVNIALQSRFQDEKYTRYVLLPDFPSRITSVIPGDLNGDRIVDIIVYSREARTITIFWGTGQFFDLPLNFSDYINITDVYVEPLLFDYNGDHVVDILTSLGDARQRNVLQCISGVQGINQCIRGNLNSSEGDKLPEIVSPHSNSFVDLNGDLNPDLLISTQHFFEIWLWRAPAVWEKGPNRPYPEGRTAAVVGQSTFVDFASIGQLLHIVQFCSALCDLVYIWIGKNSSNLDNTGNGYWKVLYQLHNGETFWKDALYERTVNAMMAFRSADVDQDGYPDFMTIVNLISGNRAVVGFRNRKCSNNKDSICVEGRQLEGYTNIGDVAAVLQVTNVGFFDLQEDGKLDVLLTTGSLQHTDWQFEALRNNYVEDVCFIKVVVASGLCSKRQCAGVGDTIEYGYNQPGPMARYEIVTSDSSKHVSIAAQLYQTGHGSLQLPYIVFGLGLSPNFVETLLIRMPGLASGHQWIQIIPNSQILVIPYPARDPSEWQTKIFIKPSKKMLYTVFAFCGIVCVNLLVVMLLHLLEKKADRLERQQQAHRFNFDAM</sequence>
<dbReference type="GO" id="GO:0005886">
    <property type="term" value="C:plasma membrane"/>
    <property type="evidence" value="ECO:0007669"/>
    <property type="project" value="TreeGrafter"/>
</dbReference>
<evidence type="ECO:0000256" key="1">
    <source>
        <dbReference type="ARBA" id="ARBA00004479"/>
    </source>
</evidence>
<evidence type="ECO:0000256" key="5">
    <source>
        <dbReference type="ARBA" id="ARBA00023136"/>
    </source>
</evidence>
<dbReference type="Gene3D" id="2.130.10.130">
    <property type="entry name" value="Integrin alpha, N-terminal"/>
    <property type="match status" value="1"/>
</dbReference>
<dbReference type="SUPFAM" id="SSF69318">
    <property type="entry name" value="Integrin alpha N-terminal domain"/>
    <property type="match status" value="1"/>
</dbReference>
<feature type="signal peptide" evidence="8">
    <location>
        <begin position="1"/>
        <end position="27"/>
    </location>
</feature>
<comment type="subcellular location">
    <subcellularLocation>
        <location evidence="1">Membrane</location>
        <topology evidence="1">Single-pass type I membrane protein</topology>
    </subcellularLocation>
</comment>
<proteinExistence type="inferred from homology"/>
<keyword evidence="3 7" id="KW-0812">Transmembrane</keyword>
<feature type="transmembrane region" description="Helical" evidence="7">
    <location>
        <begin position="576"/>
        <end position="600"/>
    </location>
</feature>
<feature type="domain" description="T-cell immunomodulatory protein TIP C2" evidence="9">
    <location>
        <begin position="473"/>
        <end position="569"/>
    </location>
</feature>
<evidence type="ECO:0000256" key="4">
    <source>
        <dbReference type="ARBA" id="ARBA00022989"/>
    </source>
</evidence>
<dbReference type="OMA" id="PGDWIPW"/>
<evidence type="ECO:0000256" key="2">
    <source>
        <dbReference type="ARBA" id="ARBA00006496"/>
    </source>
</evidence>
<evidence type="ECO:0000313" key="10">
    <source>
        <dbReference type="EnsemblMetazoa" id="XP_022663699"/>
    </source>
</evidence>
<organism evidence="10 11">
    <name type="scientific">Varroa destructor</name>
    <name type="common">Honeybee mite</name>
    <dbReference type="NCBI Taxonomy" id="109461"/>
    <lineage>
        <taxon>Eukaryota</taxon>
        <taxon>Metazoa</taxon>
        <taxon>Ecdysozoa</taxon>
        <taxon>Arthropoda</taxon>
        <taxon>Chelicerata</taxon>
        <taxon>Arachnida</taxon>
        <taxon>Acari</taxon>
        <taxon>Parasitiformes</taxon>
        <taxon>Mesostigmata</taxon>
        <taxon>Gamasina</taxon>
        <taxon>Dermanyssoidea</taxon>
        <taxon>Varroidae</taxon>
        <taxon>Varroa</taxon>
    </lineage>
</organism>
<protein>
    <recommendedName>
        <fullName evidence="9">T-cell immunomodulatory protein TIP C2 domain-containing protein</fullName>
    </recommendedName>
</protein>
<dbReference type="RefSeq" id="XP_022663699.1">
    <property type="nucleotide sequence ID" value="XM_022807964.1"/>
</dbReference>
<dbReference type="EnsemblMetazoa" id="XM_022807964">
    <property type="protein sequence ID" value="XP_022663699"/>
    <property type="gene ID" value="LOC111251410"/>
</dbReference>
<evidence type="ECO:0000259" key="9">
    <source>
        <dbReference type="Pfam" id="PF23122"/>
    </source>
</evidence>
<feature type="chain" id="PRO_5029752588" description="T-cell immunomodulatory protein TIP C2 domain-containing protein" evidence="8">
    <location>
        <begin position="28"/>
        <end position="621"/>
    </location>
</feature>
<evidence type="ECO:0000256" key="8">
    <source>
        <dbReference type="SAM" id="SignalP"/>
    </source>
</evidence>
<evidence type="ECO:0000256" key="6">
    <source>
        <dbReference type="ARBA" id="ARBA00023180"/>
    </source>
</evidence>
<dbReference type="InterPro" id="IPR057089">
    <property type="entry name" value="C2_TIP"/>
</dbReference>
<reference evidence="10" key="1">
    <citation type="submission" date="2021-01" db="UniProtKB">
        <authorList>
            <consortium name="EnsemblMetazoa"/>
        </authorList>
    </citation>
    <scope>IDENTIFICATION</scope>
</reference>
<keyword evidence="5 7" id="KW-0472">Membrane</keyword>
<dbReference type="GeneID" id="111251410"/>
<dbReference type="PANTHER" id="PTHR13412:SF0">
    <property type="entry name" value="T-CELL IMMUNOMODULATORY PROTEIN"/>
    <property type="match status" value="1"/>
</dbReference>
<keyword evidence="11" id="KW-1185">Reference proteome</keyword>
<keyword evidence="4 7" id="KW-1133">Transmembrane helix</keyword>
<dbReference type="PANTHER" id="PTHR13412">
    <property type="entry name" value="T-CELL IMMUNOMODULATORY PROTEIN HOMOLOG"/>
    <property type="match status" value="1"/>
</dbReference>
<keyword evidence="8" id="KW-0732">Signal</keyword>
<dbReference type="Proteomes" id="UP000594260">
    <property type="component" value="Unplaced"/>
</dbReference>
<dbReference type="FunCoup" id="A0A7M7KCG2">
    <property type="interactions" value="468"/>
</dbReference>
<dbReference type="KEGG" id="vde:111251410"/>
<comment type="similarity">
    <text evidence="2">Belongs to the TIP family.</text>
</comment>